<proteinExistence type="predicted"/>
<reference evidence="1 2" key="1">
    <citation type="submission" date="2010-04" db="EMBL/GenBank/DDBJ databases">
        <authorList>
            <person name="Weinstock G."/>
            <person name="Sodergren E."/>
            <person name="Clifton S."/>
            <person name="Fulton L."/>
            <person name="Fulton B."/>
            <person name="Courtney L."/>
            <person name="Fronick C."/>
            <person name="Harrison M."/>
            <person name="Strong C."/>
            <person name="Farmer C."/>
            <person name="Delahaunty K."/>
            <person name="Markovic C."/>
            <person name="Hall O."/>
            <person name="Minx P."/>
            <person name="Tomlinson C."/>
            <person name="Mitreva M."/>
            <person name="Hou S."/>
            <person name="Wollam A."/>
            <person name="Pepin K.H."/>
            <person name="Johnson M."/>
            <person name="Bhonagiri V."/>
            <person name="Zhang X."/>
            <person name="Suruliraj S."/>
            <person name="Warren W."/>
            <person name="Chinwalla A."/>
            <person name="Mardis E.R."/>
            <person name="Wilson R.K."/>
        </authorList>
    </citation>
    <scope>NUCLEOTIDE SEQUENCE [LARGE SCALE GENOMIC DNA]</scope>
    <source>
        <strain evidence="1 2">DSM 20306</strain>
    </source>
</reference>
<dbReference type="EMBL" id="ADNS01000031">
    <property type="protein sequence ID" value="EFG80262.1"/>
    <property type="molecule type" value="Genomic_DNA"/>
</dbReference>
<dbReference type="RefSeq" id="WP_003849251.1">
    <property type="nucleotide sequence ID" value="NZ_CP009244.1"/>
</dbReference>
<evidence type="ECO:0000313" key="1">
    <source>
        <dbReference type="EMBL" id="EFG80262.1"/>
    </source>
</evidence>
<name>A0ABP2IA02_CORAM</name>
<evidence type="ECO:0008006" key="3">
    <source>
        <dbReference type="Google" id="ProtNLM"/>
    </source>
</evidence>
<keyword evidence="2" id="KW-1185">Reference proteome</keyword>
<sequence length="722" mass="80012">MSQIGLSAHSINIETLAHRIEYDSNSSLAANQFVVCNLSGKAVAPEFDIDLDFSHPVSPQVSLSEFAPAIGEWTAVAERTSTKELKSAEYVVCNDEYGYSPIFYSHIPGKSLIVSDSFHGVAYELMRNGVQPTLDLEAYITTIITKDTRFSNPLAWQTSAVEIKLLPPHLAIHVKESEVNIIERDSLLGSDSTDSTALLDKGIEFVTRTLHRLASNTRCSHSLLLSGGVDSRAVLGLVLAAGAGDIFSIRSNDPRNYKSKYSYKVFEEDFFISYALGKRFGLNWLPPRSASNLKTSLEEGLRISQPLSSNFSYAFPAASHHTIFSSPEVSLRGGGGEPLKGAGFLSLVKQVQNYCSKTGTDDKAPYAQFQDWFIHNAVVDKSFGQYVDSALEKIQPWLKSESFDTLMPSYYQHSRNRTHFGHAKFSATTNLLTFQPLSNSYFYAAAAKHAPSELRNYKIARQIFATTEPSLLSFPFEDPEATDLLSNDNHTVIPRQLDILDSHFRSLAEHKPTIKDIKFRGAFQEKFPSDKNSALISLCRTVAIELEDAFPEYHDELRAVHRSVLDALVQKTLNPNLTLARMMSARDIYSPSSLPGIRIIHTCNRGKNVNSSIAGLHASDALPHLKTPSLFSKPPVVLNPQVRVAENRIFVEAHPEVSRPASLEFAFYLLKDGKAVQRVAYSRSESMAFDLSGQTHLSNYSIRCYARHQGTIAPCAITTIAS</sequence>
<accession>A0ABP2IA02</accession>
<gene>
    <name evidence="1" type="ORF">HMPREF0281_02355</name>
</gene>
<dbReference type="Proteomes" id="UP000006015">
    <property type="component" value="Unassembled WGS sequence"/>
</dbReference>
<organism evidence="1 2">
    <name type="scientific">Corynebacterium ammoniagenes DSM 20306</name>
    <dbReference type="NCBI Taxonomy" id="649754"/>
    <lineage>
        <taxon>Bacteria</taxon>
        <taxon>Bacillati</taxon>
        <taxon>Actinomycetota</taxon>
        <taxon>Actinomycetes</taxon>
        <taxon>Mycobacteriales</taxon>
        <taxon>Corynebacteriaceae</taxon>
        <taxon>Corynebacterium</taxon>
    </lineage>
</organism>
<comment type="caution">
    <text evidence="1">The sequence shown here is derived from an EMBL/GenBank/DDBJ whole genome shotgun (WGS) entry which is preliminary data.</text>
</comment>
<protein>
    <recommendedName>
        <fullName evidence="3">Asparagine synthetase domain-containing protein</fullName>
    </recommendedName>
</protein>
<evidence type="ECO:0000313" key="2">
    <source>
        <dbReference type="Proteomes" id="UP000006015"/>
    </source>
</evidence>